<organism evidence="1 2">
    <name type="scientific">Trachymyrmex cornetzi</name>
    <dbReference type="NCBI Taxonomy" id="471704"/>
    <lineage>
        <taxon>Eukaryota</taxon>
        <taxon>Metazoa</taxon>
        <taxon>Ecdysozoa</taxon>
        <taxon>Arthropoda</taxon>
        <taxon>Hexapoda</taxon>
        <taxon>Insecta</taxon>
        <taxon>Pterygota</taxon>
        <taxon>Neoptera</taxon>
        <taxon>Endopterygota</taxon>
        <taxon>Hymenoptera</taxon>
        <taxon>Apocrita</taxon>
        <taxon>Aculeata</taxon>
        <taxon>Formicoidea</taxon>
        <taxon>Formicidae</taxon>
        <taxon>Myrmicinae</taxon>
        <taxon>Trachymyrmex</taxon>
    </lineage>
</organism>
<evidence type="ECO:0000313" key="2">
    <source>
        <dbReference type="Proteomes" id="UP000078492"/>
    </source>
</evidence>
<dbReference type="PANTHER" id="PTHR33053">
    <property type="entry name" value="PROTEIN, PUTATIVE-RELATED"/>
    <property type="match status" value="1"/>
</dbReference>
<gene>
    <name evidence="1" type="ORF">ALC57_07595</name>
</gene>
<keyword evidence="2" id="KW-1185">Reference proteome</keyword>
<dbReference type="STRING" id="471704.A0A151J7Y6"/>
<sequence>MRISVDNIFLGVNHSLRTDEEYVRCLDEDHHKDDKSPLSALPTGMVSQVPFEYMHLVLLGVMKKLFSAWVYGKYSHLSKLSARSISVISTRLEALAEYCPSDFARRPKSLATCTKYKATEYRQFLLYTGPVVTHGILYPLAYTHFLFLHAAIRISFCSAIKSTPLDTFSAFPYENNMSVFRKYCRKSDLCLQQIYNRFAEIEAHSTIENRSMNSFTHVSIQHNAGLLPSNLLSNLLRHLSNGRKLIPIPNITLNMRDNCCILHDMSVCILINIIMIENSYYLILKRFLEVKNFYDVGISSLALHIFKCSSLSNSIITVGIEEVCLKGYRMPF</sequence>
<name>A0A151J7Y6_9HYME</name>
<dbReference type="AlphaFoldDB" id="A0A151J7Y6"/>
<evidence type="ECO:0000313" key="1">
    <source>
        <dbReference type="EMBL" id="KYN20021.1"/>
    </source>
</evidence>
<proteinExistence type="predicted"/>
<reference evidence="1 2" key="1">
    <citation type="submission" date="2015-09" db="EMBL/GenBank/DDBJ databases">
        <title>Trachymyrmex cornetzi WGS genome.</title>
        <authorList>
            <person name="Nygaard S."/>
            <person name="Hu H."/>
            <person name="Boomsma J."/>
            <person name="Zhang G."/>
        </authorList>
    </citation>
    <scope>NUCLEOTIDE SEQUENCE [LARGE SCALE GENOMIC DNA]</scope>
    <source>
        <strain evidence="1">Tcor2-1</strain>
        <tissue evidence="1">Whole body</tissue>
    </source>
</reference>
<accession>A0A151J7Y6</accession>
<dbReference type="Proteomes" id="UP000078492">
    <property type="component" value="Unassembled WGS sequence"/>
</dbReference>
<dbReference type="EMBL" id="KQ979640">
    <property type="protein sequence ID" value="KYN20021.1"/>
    <property type="molecule type" value="Genomic_DNA"/>
</dbReference>
<protein>
    <submittedName>
        <fullName evidence="1">Uncharacterized protein</fullName>
    </submittedName>
</protein>